<accession>A0AAJ6BGH7</accession>
<evidence type="ECO:0000313" key="2">
    <source>
        <dbReference type="EMBL" id="WEK35287.1"/>
    </source>
</evidence>
<keyword evidence="1" id="KW-0812">Transmembrane</keyword>
<keyword evidence="1" id="KW-1133">Transmembrane helix</keyword>
<feature type="transmembrane region" description="Helical" evidence="1">
    <location>
        <begin position="89"/>
        <end position="110"/>
    </location>
</feature>
<sequence>MDSQLPIEARLWEYIDGHSAATERAAIEQLLATNSSWQQKYQELLDLHQLMQEHIELEQPGLRFSKSVMESIAFNQITPAARTYINKRVIWGVATFFLLSILGFLVYGLAQLQWSSGNASDPSKLTHVIDKLESTDLALPSSYLYALMLVIVVMGLMLLDMVLRNKKKEKTV</sequence>
<evidence type="ECO:0000313" key="3">
    <source>
        <dbReference type="Proteomes" id="UP001220610"/>
    </source>
</evidence>
<organism evidence="2 3">
    <name type="scientific">Candidatus Pseudobacter hemicellulosilyticus</name>
    <dbReference type="NCBI Taxonomy" id="3121375"/>
    <lineage>
        <taxon>Bacteria</taxon>
        <taxon>Pseudomonadati</taxon>
        <taxon>Bacteroidota</taxon>
        <taxon>Chitinophagia</taxon>
        <taxon>Chitinophagales</taxon>
        <taxon>Chitinophagaceae</taxon>
        <taxon>Pseudobacter</taxon>
    </lineage>
</organism>
<evidence type="ECO:0000256" key="1">
    <source>
        <dbReference type="SAM" id="Phobius"/>
    </source>
</evidence>
<keyword evidence="1" id="KW-0472">Membrane</keyword>
<reference evidence="2" key="1">
    <citation type="submission" date="2023-03" db="EMBL/GenBank/DDBJ databases">
        <title>Andean soil-derived lignocellulolytic bacterial consortium as a source of novel taxa and putative plastic-active enzymes.</title>
        <authorList>
            <person name="Diaz-Garcia L."/>
            <person name="Chuvochina M."/>
            <person name="Feuerriegel G."/>
            <person name="Bunk B."/>
            <person name="Sproer C."/>
            <person name="Streit W.R."/>
            <person name="Rodriguez L.M."/>
            <person name="Overmann J."/>
            <person name="Jimenez D.J."/>
        </authorList>
    </citation>
    <scope>NUCLEOTIDE SEQUENCE</scope>
    <source>
        <strain evidence="2">MAG 7</strain>
    </source>
</reference>
<evidence type="ECO:0008006" key="4">
    <source>
        <dbReference type="Google" id="ProtNLM"/>
    </source>
</evidence>
<dbReference type="AlphaFoldDB" id="A0AAJ6BGH7"/>
<feature type="transmembrane region" description="Helical" evidence="1">
    <location>
        <begin position="143"/>
        <end position="163"/>
    </location>
</feature>
<dbReference type="EMBL" id="CP119311">
    <property type="protein sequence ID" value="WEK35287.1"/>
    <property type="molecule type" value="Genomic_DNA"/>
</dbReference>
<dbReference type="Proteomes" id="UP001220610">
    <property type="component" value="Chromosome"/>
</dbReference>
<protein>
    <recommendedName>
        <fullName evidence="4">Zinc-finger domain-containing protein</fullName>
    </recommendedName>
</protein>
<name>A0AAJ6BGH7_9BACT</name>
<gene>
    <name evidence="2" type="ORF">P0Y53_22580</name>
</gene>
<proteinExistence type="predicted"/>